<dbReference type="AlphaFoldDB" id="A0AAJ8BTH0"/>
<dbReference type="GeneID" id="84590674"/>
<organism evidence="3">
    <name type="scientific">Aspergillus niger</name>
    <dbReference type="NCBI Taxonomy" id="5061"/>
    <lineage>
        <taxon>Eukaryota</taxon>
        <taxon>Fungi</taxon>
        <taxon>Dikarya</taxon>
        <taxon>Ascomycota</taxon>
        <taxon>Pezizomycotina</taxon>
        <taxon>Eurotiomycetes</taxon>
        <taxon>Eurotiomycetidae</taxon>
        <taxon>Eurotiales</taxon>
        <taxon>Aspergillaceae</taxon>
        <taxon>Aspergillus</taxon>
        <taxon>Aspergillus subgen. Circumdati</taxon>
    </lineage>
</organism>
<dbReference type="RefSeq" id="XP_059603580.1">
    <property type="nucleotide sequence ID" value="XM_059746999.1"/>
</dbReference>
<reference evidence="3" key="1">
    <citation type="submission" date="2025-02" db="EMBL/GenBank/DDBJ databases">
        <authorList>
            <consortium name="NCBI Genome Project"/>
        </authorList>
    </citation>
    <scope>NUCLEOTIDE SEQUENCE</scope>
</reference>
<reference evidence="3" key="2">
    <citation type="submission" date="2025-08" db="UniProtKB">
        <authorList>
            <consortium name="RefSeq"/>
        </authorList>
    </citation>
    <scope>IDENTIFICATION</scope>
</reference>
<accession>A0AAJ8BTH0</accession>
<evidence type="ECO:0000313" key="3">
    <source>
        <dbReference type="RefSeq" id="XP_059603580.1"/>
    </source>
</evidence>
<dbReference type="KEGG" id="ang:An03g03060"/>
<evidence type="ECO:0000256" key="1">
    <source>
        <dbReference type="SAM" id="Coils"/>
    </source>
</evidence>
<evidence type="ECO:0000256" key="2">
    <source>
        <dbReference type="SAM" id="MobiDB-lite"/>
    </source>
</evidence>
<gene>
    <name evidence="3" type="ORF">An03g03060</name>
</gene>
<keyword evidence="1" id="KW-0175">Coiled coil</keyword>
<feature type="coiled-coil region" evidence="1">
    <location>
        <begin position="89"/>
        <end position="116"/>
    </location>
</feature>
<feature type="region of interest" description="Disordered" evidence="2">
    <location>
        <begin position="1"/>
        <end position="39"/>
    </location>
</feature>
<proteinExistence type="predicted"/>
<dbReference type="VEuPathDB" id="FungiDB:An03g03060"/>
<sequence length="266" mass="29664">MVIPPAGDPEIIPRTPENSARNDGEQTLAPAHGGRTRRTQNITIPPLDFNVPDHTSNRITNQMVWALILSFKKTITPQIIAIESARPEIQEIEAGQEDLQKENTKLQEEIQSLRSQVEAQTLFTPKSWAAVAAAAAAAAGNTPEQPSNAIIPRPRKELRQAKEPKPKRAYNRADWAQVGQSILKQVGQDLKIETNEDLDRAVENLIRSTTAALNQHVPAQAPCPYSKRWFTPELKAQQVEVNRSRRRWQNGCAILGPDHPTTKSMF</sequence>
<protein>
    <submittedName>
        <fullName evidence="3">Uncharacterized protein</fullName>
    </submittedName>
</protein>
<name>A0AAJ8BTH0_ASPNG</name>